<comment type="caution">
    <text evidence="6">The sequence shown here is derived from an EMBL/GenBank/DDBJ whole genome shotgun (WGS) entry which is preliminary data.</text>
</comment>
<proteinExistence type="predicted"/>
<dbReference type="Gene3D" id="4.10.240.10">
    <property type="entry name" value="Zn(2)-C6 fungal-type DNA-binding domain"/>
    <property type="match status" value="1"/>
</dbReference>
<dbReference type="InterPro" id="IPR036291">
    <property type="entry name" value="NAD(P)-bd_dom_sf"/>
</dbReference>
<dbReference type="InterPro" id="IPR007219">
    <property type="entry name" value="XnlR_reg_dom"/>
</dbReference>
<dbReference type="InterPro" id="IPR036864">
    <property type="entry name" value="Zn2-C6_fun-type_DNA-bd_sf"/>
</dbReference>
<keyword evidence="2" id="KW-0479">Metal-binding</keyword>
<protein>
    <recommendedName>
        <fullName evidence="5">Zn(2)-C6 fungal-type domain-containing protein</fullName>
    </recommendedName>
</protein>
<dbReference type="CDD" id="cd00067">
    <property type="entry name" value="GAL4"/>
    <property type="match status" value="1"/>
</dbReference>
<evidence type="ECO:0000313" key="6">
    <source>
        <dbReference type="EMBL" id="KAH7309151.1"/>
    </source>
</evidence>
<dbReference type="EMBL" id="JAGPNK010000014">
    <property type="protein sequence ID" value="KAH7309151.1"/>
    <property type="molecule type" value="Genomic_DNA"/>
</dbReference>
<dbReference type="GO" id="GO:0003677">
    <property type="term" value="F:DNA binding"/>
    <property type="evidence" value="ECO:0007669"/>
    <property type="project" value="InterPro"/>
</dbReference>
<dbReference type="InterPro" id="IPR001138">
    <property type="entry name" value="Zn2Cys6_DnaBD"/>
</dbReference>
<evidence type="ECO:0000256" key="2">
    <source>
        <dbReference type="ARBA" id="ARBA00022723"/>
    </source>
</evidence>
<dbReference type="PANTHER" id="PTHR31001:SF49">
    <property type="entry name" value="ZN(II)2CYS6 TRANSCRIPTION FACTOR (EUROFUNG)"/>
    <property type="match status" value="1"/>
</dbReference>
<dbReference type="PROSITE" id="PS50048">
    <property type="entry name" value="ZN2_CY6_FUNGAL_2"/>
    <property type="match status" value="1"/>
</dbReference>
<dbReference type="OrthoDB" id="4934715at2759"/>
<keyword evidence="7" id="KW-1185">Reference proteome</keyword>
<dbReference type="Gene3D" id="3.40.50.720">
    <property type="entry name" value="NAD(P)-binding Rossmann-like Domain"/>
    <property type="match status" value="1"/>
</dbReference>
<feature type="compositionally biased region" description="Polar residues" evidence="4">
    <location>
        <begin position="1"/>
        <end position="11"/>
    </location>
</feature>
<dbReference type="AlphaFoldDB" id="A0A8K0SIQ8"/>
<dbReference type="InterPro" id="IPR050613">
    <property type="entry name" value="Sec_Metabolite_Reg"/>
</dbReference>
<dbReference type="SUPFAM" id="SSF50129">
    <property type="entry name" value="GroES-like"/>
    <property type="match status" value="1"/>
</dbReference>
<feature type="domain" description="Zn(2)-C6 fungal-type" evidence="5">
    <location>
        <begin position="29"/>
        <end position="60"/>
    </location>
</feature>
<dbReference type="GO" id="GO:0005634">
    <property type="term" value="C:nucleus"/>
    <property type="evidence" value="ECO:0007669"/>
    <property type="project" value="UniProtKB-SubCell"/>
</dbReference>
<dbReference type="SUPFAM" id="SSF57701">
    <property type="entry name" value="Zn2/Cys6 DNA-binding domain"/>
    <property type="match status" value="1"/>
</dbReference>
<comment type="subcellular location">
    <subcellularLocation>
        <location evidence="1">Nucleus</location>
    </subcellularLocation>
</comment>
<feature type="region of interest" description="Disordered" evidence="4">
    <location>
        <begin position="1"/>
        <end position="20"/>
    </location>
</feature>
<dbReference type="InterPro" id="IPR013149">
    <property type="entry name" value="ADH-like_C"/>
</dbReference>
<sequence>MPSPQVQQHTSVFRAAGSSRVQRNRQAVSCTSCQKRKARCDRRHPCSSCEKRGDEASCSYGPAAAAAAASPGRASGAHRSEVAARLTRLEEMVRSFAANSPAYHGPTSWAALVEGIQGIQSALELEDEAASIETPDMDFLSVDLSPVTMEDVVRCLPPRRTVDRLVRICFKSRSMALPCIHTHHFQRRYEAFWESPSTTNMLWASILLSMVAAGAVIAAKKESPSSPALTDLAEPRVYMAMAARCLKSGKFLEAKAYSVEAVLVHLHFSMMLKKDSDPALWSLYALPVRLAQRRGYHRDAAKAALDISPFEAEMRRRTWLMVRFFDLTFSFQHGVPSLVSEADCDVGHPTMLTDDDFDESSTSLPAPRPPTDPHPIVCQVWKSKFMLILGRLHRRALRVSPSPPGEAAQLEADMDAWHDSIPACLRYRTMRETSFGDAGDIIMYRCLLELMYLMGKCILYCPYLNAGDGVWRDPMALCCDSAVKILLIHQEIEQETQPGGRLHEDWCMISSLTLGDCLNAAMVVCADLVQSQDQSPSDKEWKVDLIRTAYRMWLARSHDSNDAVFACRVIRAILRRLGAEPPSQTDSQPSLGENRHCMQSNLSVWDDHSVQDSTRIIMAAPVSIPESSTSVTLYAVNEPLKLEKSPVPRSAERGSALVQVLSTVVRPHFKAHFEGRGFLSMPPPFQPGNSGIARVLSVGPDAVALVPGQLVFVSGFVTARDDPEDTSVLLGIHRGNGFGTDRAGPLFDSWQGLWREVASVSLESCIALDEERLCGQLGYSFCDLAYLDRLSVAYGSISAAKLIPGETVIVAPATGHFSGAVAEMAAQMGCRVIALTRSKSKLEPLTSRHANITPLELTGEADADVAAIRALCPKGSLGADAFLDISPPEATANPHHFAVGLAALRSKARVICSGFLFNVTIPYGTVMMKSISVIGKWMFSHEEVRQCVRMTEAGTIKLGEAAGHLNWGGGFKFQDWEEALVEAEKAMAWGQHVLFTP</sequence>
<dbReference type="InterPro" id="IPR011032">
    <property type="entry name" value="GroES-like_sf"/>
</dbReference>
<evidence type="ECO:0000256" key="1">
    <source>
        <dbReference type="ARBA" id="ARBA00004123"/>
    </source>
</evidence>
<reference evidence="6" key="1">
    <citation type="journal article" date="2021" name="Nat. Commun.">
        <title>Genetic determinants of endophytism in the Arabidopsis root mycobiome.</title>
        <authorList>
            <person name="Mesny F."/>
            <person name="Miyauchi S."/>
            <person name="Thiergart T."/>
            <person name="Pickel B."/>
            <person name="Atanasova L."/>
            <person name="Karlsson M."/>
            <person name="Huettel B."/>
            <person name="Barry K.W."/>
            <person name="Haridas S."/>
            <person name="Chen C."/>
            <person name="Bauer D."/>
            <person name="Andreopoulos W."/>
            <person name="Pangilinan J."/>
            <person name="LaButti K."/>
            <person name="Riley R."/>
            <person name="Lipzen A."/>
            <person name="Clum A."/>
            <person name="Drula E."/>
            <person name="Henrissat B."/>
            <person name="Kohler A."/>
            <person name="Grigoriev I.V."/>
            <person name="Martin F.M."/>
            <person name="Hacquard S."/>
        </authorList>
    </citation>
    <scope>NUCLEOTIDE SEQUENCE</scope>
    <source>
        <strain evidence="6">MPI-CAGE-CH-0235</strain>
    </source>
</reference>
<dbReference type="PANTHER" id="PTHR31001">
    <property type="entry name" value="UNCHARACTERIZED TRANSCRIPTIONAL REGULATORY PROTEIN"/>
    <property type="match status" value="1"/>
</dbReference>
<organism evidence="6 7">
    <name type="scientific">Stachybotrys elegans</name>
    <dbReference type="NCBI Taxonomy" id="80388"/>
    <lineage>
        <taxon>Eukaryota</taxon>
        <taxon>Fungi</taxon>
        <taxon>Dikarya</taxon>
        <taxon>Ascomycota</taxon>
        <taxon>Pezizomycotina</taxon>
        <taxon>Sordariomycetes</taxon>
        <taxon>Hypocreomycetidae</taxon>
        <taxon>Hypocreales</taxon>
        <taxon>Stachybotryaceae</taxon>
        <taxon>Stachybotrys</taxon>
    </lineage>
</organism>
<dbReference type="GO" id="GO:0000981">
    <property type="term" value="F:DNA-binding transcription factor activity, RNA polymerase II-specific"/>
    <property type="evidence" value="ECO:0007669"/>
    <property type="project" value="InterPro"/>
</dbReference>
<evidence type="ECO:0000256" key="4">
    <source>
        <dbReference type="SAM" id="MobiDB-lite"/>
    </source>
</evidence>
<dbReference type="CDD" id="cd12148">
    <property type="entry name" value="fungal_TF_MHR"/>
    <property type="match status" value="1"/>
</dbReference>
<evidence type="ECO:0000256" key="3">
    <source>
        <dbReference type="ARBA" id="ARBA00023242"/>
    </source>
</evidence>
<dbReference type="GO" id="GO:0008270">
    <property type="term" value="F:zinc ion binding"/>
    <property type="evidence" value="ECO:0007669"/>
    <property type="project" value="InterPro"/>
</dbReference>
<dbReference type="SMART" id="SM00906">
    <property type="entry name" value="Fungal_trans"/>
    <property type="match status" value="1"/>
</dbReference>
<dbReference type="SMART" id="SM00066">
    <property type="entry name" value="GAL4"/>
    <property type="match status" value="1"/>
</dbReference>
<evidence type="ECO:0000313" key="7">
    <source>
        <dbReference type="Proteomes" id="UP000813444"/>
    </source>
</evidence>
<dbReference type="SUPFAM" id="SSF51735">
    <property type="entry name" value="NAD(P)-binding Rossmann-fold domains"/>
    <property type="match status" value="1"/>
</dbReference>
<dbReference type="Pfam" id="PF04082">
    <property type="entry name" value="Fungal_trans"/>
    <property type="match status" value="1"/>
</dbReference>
<dbReference type="Pfam" id="PF00107">
    <property type="entry name" value="ADH_zinc_N"/>
    <property type="match status" value="1"/>
</dbReference>
<dbReference type="CDD" id="cd05188">
    <property type="entry name" value="MDR"/>
    <property type="match status" value="1"/>
</dbReference>
<name>A0A8K0SIQ8_9HYPO</name>
<dbReference type="GO" id="GO:0006351">
    <property type="term" value="P:DNA-templated transcription"/>
    <property type="evidence" value="ECO:0007669"/>
    <property type="project" value="InterPro"/>
</dbReference>
<dbReference type="Pfam" id="PF00172">
    <property type="entry name" value="Zn_clus"/>
    <property type="match status" value="1"/>
</dbReference>
<dbReference type="Gene3D" id="3.90.180.10">
    <property type="entry name" value="Medium-chain alcohol dehydrogenases, catalytic domain"/>
    <property type="match status" value="1"/>
</dbReference>
<gene>
    <name evidence="6" type="ORF">B0I35DRAFT_359899</name>
</gene>
<accession>A0A8K0SIQ8</accession>
<dbReference type="Proteomes" id="UP000813444">
    <property type="component" value="Unassembled WGS sequence"/>
</dbReference>
<keyword evidence="3" id="KW-0539">Nucleus</keyword>
<evidence type="ECO:0000259" key="5">
    <source>
        <dbReference type="PROSITE" id="PS50048"/>
    </source>
</evidence>